<dbReference type="AlphaFoldDB" id="A0A2U3Q5Z9"/>
<proteinExistence type="predicted"/>
<dbReference type="Proteomes" id="UP000246085">
    <property type="component" value="Chromosome BRAD3257"/>
</dbReference>
<protein>
    <submittedName>
        <fullName evidence="1">Uncharacterized protein</fullName>
    </submittedName>
</protein>
<evidence type="ECO:0000313" key="1">
    <source>
        <dbReference type="EMBL" id="SPP96729.1"/>
    </source>
</evidence>
<organism evidence="1 2">
    <name type="scientific">Bradyrhizobium vignae</name>
    <dbReference type="NCBI Taxonomy" id="1549949"/>
    <lineage>
        <taxon>Bacteria</taxon>
        <taxon>Pseudomonadati</taxon>
        <taxon>Pseudomonadota</taxon>
        <taxon>Alphaproteobacteria</taxon>
        <taxon>Hyphomicrobiales</taxon>
        <taxon>Nitrobacteraceae</taxon>
        <taxon>Bradyrhizobium</taxon>
    </lineage>
</organism>
<evidence type="ECO:0000313" key="2">
    <source>
        <dbReference type="Proteomes" id="UP000246085"/>
    </source>
</evidence>
<gene>
    <name evidence="1" type="ORF">BRAD3257_5795</name>
</gene>
<dbReference type="EMBL" id="LS398110">
    <property type="protein sequence ID" value="SPP96729.1"/>
    <property type="molecule type" value="Genomic_DNA"/>
</dbReference>
<sequence length="97" mass="10411">MLQHILGNEMAVVACGYSVISVVHTVSRSRATTSGNLTSRRSLNPDYRLWAVQYGPVTDSVRQLLEAHALAHGVLILTGAEELEDSGQLPPRRAGSG</sequence>
<reference evidence="1 2" key="1">
    <citation type="submission" date="2018-03" db="EMBL/GenBank/DDBJ databases">
        <authorList>
            <person name="Gully D."/>
        </authorList>
    </citation>
    <scope>NUCLEOTIDE SEQUENCE [LARGE SCALE GENOMIC DNA]</scope>
    <source>
        <strain evidence="1">ORS3257</strain>
    </source>
</reference>
<accession>A0A2U3Q5Z9</accession>
<name>A0A2U3Q5Z9_9BRAD</name>
<dbReference type="KEGG" id="bvz:BRAD3257_5795"/>